<keyword evidence="2" id="KW-1185">Reference proteome</keyword>
<evidence type="ECO:0000313" key="2">
    <source>
        <dbReference type="Proteomes" id="UP001597469"/>
    </source>
</evidence>
<proteinExistence type="predicted"/>
<evidence type="ECO:0000313" key="1">
    <source>
        <dbReference type="EMBL" id="MFD2571160.1"/>
    </source>
</evidence>
<protein>
    <recommendedName>
        <fullName evidence="3">DUF4304 domain-containing protein</fullName>
    </recommendedName>
</protein>
<name>A0ABW5M2A2_9BACT</name>
<accession>A0ABW5M2A2</accession>
<dbReference type="EMBL" id="JBHULN010000005">
    <property type="protein sequence ID" value="MFD2571160.1"/>
    <property type="molecule type" value="Genomic_DNA"/>
</dbReference>
<dbReference type="Proteomes" id="UP001597469">
    <property type="component" value="Unassembled WGS sequence"/>
</dbReference>
<sequence length="150" mass="16546">MQVGNIIEQKGFVTKVKCVRGWTLSEVERALGFHQGRLSQGIYVALLAPGQSLPGPADFELRGYSQVADHRWAGTGTMNVTKLKEIAVAGWEPNGSDALVKVLPVIRHSADMDDDRQYPPGGGVPQWKLVRPLLFQIVAFVGNYPQGKWY</sequence>
<evidence type="ECO:0008006" key="3">
    <source>
        <dbReference type="Google" id="ProtNLM"/>
    </source>
</evidence>
<organism evidence="1 2">
    <name type="scientific">Spirosoma soli</name>
    <dbReference type="NCBI Taxonomy" id="1770529"/>
    <lineage>
        <taxon>Bacteria</taxon>
        <taxon>Pseudomonadati</taxon>
        <taxon>Bacteroidota</taxon>
        <taxon>Cytophagia</taxon>
        <taxon>Cytophagales</taxon>
        <taxon>Cytophagaceae</taxon>
        <taxon>Spirosoma</taxon>
    </lineage>
</organism>
<gene>
    <name evidence="1" type="ORF">ACFSUS_10975</name>
</gene>
<dbReference type="RefSeq" id="WP_381522441.1">
    <property type="nucleotide sequence ID" value="NZ_JBHULN010000005.1"/>
</dbReference>
<comment type="caution">
    <text evidence="1">The sequence shown here is derived from an EMBL/GenBank/DDBJ whole genome shotgun (WGS) entry which is preliminary data.</text>
</comment>
<reference evidence="2" key="1">
    <citation type="journal article" date="2019" name="Int. J. Syst. Evol. Microbiol.">
        <title>The Global Catalogue of Microorganisms (GCM) 10K type strain sequencing project: providing services to taxonomists for standard genome sequencing and annotation.</title>
        <authorList>
            <consortium name="The Broad Institute Genomics Platform"/>
            <consortium name="The Broad Institute Genome Sequencing Center for Infectious Disease"/>
            <person name="Wu L."/>
            <person name="Ma J."/>
        </authorList>
    </citation>
    <scope>NUCLEOTIDE SEQUENCE [LARGE SCALE GENOMIC DNA]</scope>
    <source>
        <strain evidence="2">KCTC 42805</strain>
    </source>
</reference>